<feature type="compositionally biased region" description="Basic and acidic residues" evidence="1">
    <location>
        <begin position="62"/>
        <end position="72"/>
    </location>
</feature>
<comment type="caution">
    <text evidence="2">The sequence shown here is derived from an EMBL/GenBank/DDBJ whole genome shotgun (WGS) entry which is preliminary data.</text>
</comment>
<feature type="compositionally biased region" description="Basic and acidic residues" evidence="1">
    <location>
        <begin position="43"/>
        <end position="53"/>
    </location>
</feature>
<dbReference type="RefSeq" id="WP_330134188.1">
    <property type="nucleotide sequence ID" value="NZ_JAUTXY010000006.1"/>
</dbReference>
<organism evidence="2 3">
    <name type="scientific">Rhodococcus artemisiae</name>
    <dbReference type="NCBI Taxonomy" id="714159"/>
    <lineage>
        <taxon>Bacteria</taxon>
        <taxon>Bacillati</taxon>
        <taxon>Actinomycetota</taxon>
        <taxon>Actinomycetes</taxon>
        <taxon>Mycobacteriales</taxon>
        <taxon>Nocardiaceae</taxon>
        <taxon>Rhodococcus</taxon>
    </lineage>
</organism>
<feature type="region of interest" description="Disordered" evidence="1">
    <location>
        <begin position="43"/>
        <end position="72"/>
    </location>
</feature>
<protein>
    <submittedName>
        <fullName evidence="2">Uncharacterized protein</fullName>
    </submittedName>
</protein>
<dbReference type="Proteomes" id="UP001336020">
    <property type="component" value="Unassembled WGS sequence"/>
</dbReference>
<keyword evidence="3" id="KW-1185">Reference proteome</keyword>
<reference evidence="2 3" key="1">
    <citation type="submission" date="2023-07" db="EMBL/GenBank/DDBJ databases">
        <authorList>
            <person name="Girao M."/>
            <person name="Carvalho M.F."/>
        </authorList>
    </citation>
    <scope>NUCLEOTIDE SEQUENCE [LARGE SCALE GENOMIC DNA]</scope>
    <source>
        <strain evidence="2 3">YIM65754</strain>
    </source>
</reference>
<dbReference type="EMBL" id="JAUTXY010000006">
    <property type="protein sequence ID" value="MEE2058960.1"/>
    <property type="molecule type" value="Genomic_DNA"/>
</dbReference>
<name>A0ABU7LBR5_9NOCA</name>
<accession>A0ABU7LBR5</accession>
<sequence>MLHPSIEARLRDLRNQLRTARFAGDDPRITIIERAIDRELDRANGCTDHDTRMDKRRHKNADRHEKNLGLDQ</sequence>
<evidence type="ECO:0000313" key="2">
    <source>
        <dbReference type="EMBL" id="MEE2058960.1"/>
    </source>
</evidence>
<proteinExistence type="predicted"/>
<evidence type="ECO:0000256" key="1">
    <source>
        <dbReference type="SAM" id="MobiDB-lite"/>
    </source>
</evidence>
<evidence type="ECO:0000313" key="3">
    <source>
        <dbReference type="Proteomes" id="UP001336020"/>
    </source>
</evidence>
<gene>
    <name evidence="2" type="ORF">Q7514_15675</name>
</gene>